<dbReference type="RefSeq" id="WP_190927867.1">
    <property type="nucleotide sequence ID" value="NZ_JACXAC010000006.1"/>
</dbReference>
<evidence type="ECO:0000256" key="2">
    <source>
        <dbReference type="SAM" id="SignalP"/>
    </source>
</evidence>
<organism evidence="3 4">
    <name type="scientific">Hymenobacter armeniacus</name>
    <dbReference type="NCBI Taxonomy" id="2771358"/>
    <lineage>
        <taxon>Bacteria</taxon>
        <taxon>Pseudomonadati</taxon>
        <taxon>Bacteroidota</taxon>
        <taxon>Cytophagia</taxon>
        <taxon>Cytophagales</taxon>
        <taxon>Hymenobacteraceae</taxon>
        <taxon>Hymenobacter</taxon>
    </lineage>
</organism>
<feature type="compositionally biased region" description="Polar residues" evidence="1">
    <location>
        <begin position="20"/>
        <end position="30"/>
    </location>
</feature>
<evidence type="ECO:0000313" key="3">
    <source>
        <dbReference type="EMBL" id="MBD2724268.1"/>
    </source>
</evidence>
<dbReference type="Pfam" id="PF12094">
    <property type="entry name" value="DUF3570"/>
    <property type="match status" value="1"/>
</dbReference>
<reference evidence="3 4" key="1">
    <citation type="submission" date="2020-09" db="EMBL/GenBank/DDBJ databases">
        <authorList>
            <person name="Kim M.K."/>
        </authorList>
    </citation>
    <scope>NUCLEOTIDE SEQUENCE [LARGE SCALE GENOMIC DNA]</scope>
    <source>
        <strain evidence="3 4">BT189</strain>
    </source>
</reference>
<comment type="caution">
    <text evidence="3">The sequence shown here is derived from an EMBL/GenBank/DDBJ whole genome shotgun (WGS) entry which is preliminary data.</text>
</comment>
<dbReference type="EMBL" id="JACXAC010000006">
    <property type="protein sequence ID" value="MBD2724268.1"/>
    <property type="molecule type" value="Genomic_DNA"/>
</dbReference>
<name>A0ABR8JWL4_9BACT</name>
<gene>
    <name evidence="3" type="ORF">IC234_19225</name>
</gene>
<keyword evidence="2" id="KW-0732">Signal</keyword>
<dbReference type="Proteomes" id="UP000606003">
    <property type="component" value="Unassembled WGS sequence"/>
</dbReference>
<keyword evidence="4" id="KW-1185">Reference proteome</keyword>
<sequence>MKNILTLLALAALATPALAQTNPGTTQNPNRIDGYGAPVSPSVPTNRAADETTIDIIGGYYQQDGSHGAVEGGRGTQQLTDVPPAIIVNVPLDTVSRLTANVGADFYASASTDRIDFALSTPSAHDVRYHGDFGYSREHKYTGTIWGVGAGVSKEYDYFSTNVAASFAKTSRDGNRQLSLAGQVFFDRVTLILPLELRPRYSPGSTTGKGDYGSDQRQTYNLTATYSQVLTKRLQAAISTELVSQNGLLSTPFHRVYFRDNTVANTAPTLGGDFSTHFPTAARVENLPRSRFKYPVSLRLNYYATDLVQVRGFYRFYNDNFGIRAHTFEVELPVKVTQFFALYPFYRYHTQTAATYFAPFAQHSVSDEFYTSDYDLAAFSANKIGLGLRYSPVYGITRFRVPGQDAQGRPHVMRLKSFDLRYANYQQTGASLYSPADRPDLKANIVSFDLGFAL</sequence>
<evidence type="ECO:0000313" key="4">
    <source>
        <dbReference type="Proteomes" id="UP000606003"/>
    </source>
</evidence>
<proteinExistence type="predicted"/>
<evidence type="ECO:0000256" key="1">
    <source>
        <dbReference type="SAM" id="MobiDB-lite"/>
    </source>
</evidence>
<feature type="signal peptide" evidence="2">
    <location>
        <begin position="1"/>
        <end position="19"/>
    </location>
</feature>
<protein>
    <submittedName>
        <fullName evidence="3">DUF3570 domain-containing protein</fullName>
    </submittedName>
</protein>
<accession>A0ABR8JWL4</accession>
<feature type="region of interest" description="Disordered" evidence="1">
    <location>
        <begin position="20"/>
        <end position="46"/>
    </location>
</feature>
<dbReference type="InterPro" id="IPR021953">
    <property type="entry name" value="DUF3570"/>
</dbReference>
<feature type="chain" id="PRO_5045086062" evidence="2">
    <location>
        <begin position="20"/>
        <end position="454"/>
    </location>
</feature>